<sequence>MSKVRLYEIAKELGKESKEIVARAKELGIEVKSHASSVESEIATRRTASFS</sequence>
<dbReference type="RefSeq" id="WP_264344604.1">
    <property type="nucleotide sequence ID" value="NZ_JAPAIK010000018.1"/>
</dbReference>
<proteinExistence type="predicted"/>
<feature type="non-terminal residue" evidence="2">
    <location>
        <position position="51"/>
    </location>
</feature>
<organism evidence="2 3">
    <name type="scientific">Streptococcus anginosus</name>
    <dbReference type="NCBI Taxonomy" id="1328"/>
    <lineage>
        <taxon>Bacteria</taxon>
        <taxon>Bacillati</taxon>
        <taxon>Bacillota</taxon>
        <taxon>Bacilli</taxon>
        <taxon>Lactobacillales</taxon>
        <taxon>Streptococcaceae</taxon>
        <taxon>Streptococcus</taxon>
        <taxon>Streptococcus anginosus group</taxon>
    </lineage>
</organism>
<dbReference type="InterPro" id="IPR006847">
    <property type="entry name" value="IF2_N"/>
</dbReference>
<evidence type="ECO:0000259" key="1">
    <source>
        <dbReference type="Pfam" id="PF04760"/>
    </source>
</evidence>
<reference evidence="2" key="1">
    <citation type="submission" date="2022-10" db="EMBL/GenBank/DDBJ databases">
        <title>Comparative genomic study of S. anginosus.</title>
        <authorList>
            <person name="Prasad A."/>
            <person name="Ene A."/>
            <person name="Jablonska S."/>
            <person name="Du J."/>
            <person name="Wolfe A.J."/>
            <person name="Putonti C."/>
        </authorList>
    </citation>
    <scope>NUCLEOTIDE SEQUENCE</scope>
    <source>
        <strain evidence="2">UMB6888</strain>
    </source>
</reference>
<dbReference type="Gene3D" id="1.10.10.2480">
    <property type="match status" value="1"/>
</dbReference>
<accession>A0AAW5TG39</accession>
<dbReference type="EMBL" id="JAPAIK010000018">
    <property type="protein sequence ID" value="MCW1072231.1"/>
    <property type="molecule type" value="Genomic_DNA"/>
</dbReference>
<comment type="caution">
    <text evidence="2">The sequence shown here is derived from an EMBL/GenBank/DDBJ whole genome shotgun (WGS) entry which is preliminary data.</text>
</comment>
<protein>
    <submittedName>
        <fullName evidence="2">Translation initiation factor IF-2 N-terminal domain-containing protein</fullName>
    </submittedName>
</protein>
<evidence type="ECO:0000313" key="2">
    <source>
        <dbReference type="EMBL" id="MCW1072231.1"/>
    </source>
</evidence>
<dbReference type="AlphaFoldDB" id="A0AAW5TG39"/>
<dbReference type="GO" id="GO:0003743">
    <property type="term" value="F:translation initiation factor activity"/>
    <property type="evidence" value="ECO:0007669"/>
    <property type="project" value="UniProtKB-KW"/>
</dbReference>
<name>A0AAW5TG39_STRAP</name>
<gene>
    <name evidence="2" type="ORF">OJ930_04050</name>
</gene>
<evidence type="ECO:0000313" key="3">
    <source>
        <dbReference type="Proteomes" id="UP001208853"/>
    </source>
</evidence>
<keyword evidence="2" id="KW-0396">Initiation factor</keyword>
<dbReference type="Proteomes" id="UP001208853">
    <property type="component" value="Unassembled WGS sequence"/>
</dbReference>
<feature type="domain" description="Translation initiation factor IF-2 N-terminal" evidence="1">
    <location>
        <begin position="1"/>
        <end position="43"/>
    </location>
</feature>
<keyword evidence="2" id="KW-0648">Protein biosynthesis</keyword>
<dbReference type="Pfam" id="PF04760">
    <property type="entry name" value="IF2_N"/>
    <property type="match status" value="1"/>
</dbReference>